<feature type="domain" description="ATPase dynein-related AAA" evidence="1">
    <location>
        <begin position="393"/>
        <end position="479"/>
    </location>
</feature>
<dbReference type="InterPro" id="IPR027417">
    <property type="entry name" value="P-loop_NTPase"/>
</dbReference>
<reference evidence="2 3" key="1">
    <citation type="submission" date="2021-01" db="EMBL/GenBank/DDBJ databases">
        <authorList>
            <person name="Ruan W."/>
            <person name="Khan S.A."/>
            <person name="Jeon C.O."/>
        </authorList>
    </citation>
    <scope>NUCLEOTIDE SEQUENCE [LARGE SCALE GENOMIC DNA]</scope>
    <source>
        <strain evidence="2 3">R798</strain>
    </source>
</reference>
<dbReference type="Proteomes" id="UP000809349">
    <property type="component" value="Unassembled WGS sequence"/>
</dbReference>
<dbReference type="InterPro" id="IPR052934">
    <property type="entry name" value="Methyl-DNA_Rec/Restrict_Enz"/>
</dbReference>
<comment type="caution">
    <text evidence="2">The sequence shown here is derived from an EMBL/GenBank/DDBJ whole genome shotgun (WGS) entry which is preliminary data.</text>
</comment>
<keyword evidence="3" id="KW-1185">Reference proteome</keyword>
<dbReference type="PANTHER" id="PTHR37291:SF1">
    <property type="entry name" value="TYPE IV METHYL-DIRECTED RESTRICTION ENZYME ECOKMCRB SUBUNIT"/>
    <property type="match status" value="1"/>
</dbReference>
<accession>A0ABS7SLZ1</accession>
<evidence type="ECO:0000313" key="3">
    <source>
        <dbReference type="Proteomes" id="UP000809349"/>
    </source>
</evidence>
<protein>
    <submittedName>
        <fullName evidence="2">AAA family ATPase</fullName>
    </submittedName>
</protein>
<reference evidence="2 3" key="2">
    <citation type="submission" date="2021-08" db="EMBL/GenBank/DDBJ databases">
        <title>Massilia sp. R798.</title>
        <authorList>
            <person name="Baek J.H."/>
            <person name="Jung H.S."/>
            <person name="Kim K.R."/>
            <person name="Jeon C.O."/>
        </authorList>
    </citation>
    <scope>NUCLEOTIDE SEQUENCE [LARGE SCALE GENOMIC DNA]</scope>
    <source>
        <strain evidence="2 3">R798</strain>
    </source>
</reference>
<dbReference type="EMBL" id="JAFBIL020000003">
    <property type="protein sequence ID" value="MBZ2207193.1"/>
    <property type="molecule type" value="Genomic_DNA"/>
</dbReference>
<dbReference type="PANTHER" id="PTHR37291">
    <property type="entry name" value="5-METHYLCYTOSINE-SPECIFIC RESTRICTION ENZYME B"/>
    <property type="match status" value="1"/>
</dbReference>
<dbReference type="SUPFAM" id="SSF52540">
    <property type="entry name" value="P-loop containing nucleoside triphosphate hydrolases"/>
    <property type="match status" value="1"/>
</dbReference>
<evidence type="ECO:0000259" key="1">
    <source>
        <dbReference type="Pfam" id="PF07728"/>
    </source>
</evidence>
<gene>
    <name evidence="2" type="ORF">I4X03_007955</name>
</gene>
<evidence type="ECO:0000313" key="2">
    <source>
        <dbReference type="EMBL" id="MBZ2207193.1"/>
    </source>
</evidence>
<sequence>MDVRKNFREFVTGTGKQEKTAKEYTRFIEHLSEHSKIDIFAINMPDVLMPLVERYGSGGDDYAEGNIYHGGPRAAIKQYLAFLQSRTFSNPFAAQSTIPSAAPMTTPTLVRPPLNQILYGPPGTGKTHSTIDETLAILDPSFLEQHRGDRGALRARFQEFEASNHVRFVTFHQSFSYEDFVEGLRADPDEATRQLKFFPVDGVFKAICEDATARKVVVDEVPDVDVSGNTIWKMSLGNRSEENYVYEECIEHDRILLGWGHGIDFSAVKDKADIIRLFAQNGTVYTTADYPVTAVNAFVLGMGVGDLVVVADGNSKFRAIGQITGRYEHLPREEAEDEFSQSRAVRWLKVFAPSTSCNVIMTKNFMMKAIYRLGAEVIDREKLRDLLSTKAIALHTQQGPDARVLIIDEINRGNISRIFGELITLIEPSKRAGGGEALSVTLPYSKESFSVPSNLYLIGTMNTSDRSLSGLDIALRRRFVFKEMPPRPELLAGIVVEGVAIDQLLSVMNLRIEALLDREHCLGHAYFLPLKDEPSIERLARIFEQQIVPLLKEYFFEDWNRIRWVLNDHRKAPVNCFVLPSSVSISTLFGDDFEGRVQEKTWIVNDDAFDRVDAYLGIIEHTKSAVKAAALSASEASIEFGGFRLERWTDKTIKVYQNGVEQVAMPILKKLADQLGVNHLNPQGGQHNTRQLGAHVMAAAKQAVN</sequence>
<dbReference type="InterPro" id="IPR011704">
    <property type="entry name" value="ATPase_dyneun-rel_AAA"/>
</dbReference>
<name>A0ABS7SLZ1_9BURK</name>
<dbReference type="Gene3D" id="3.40.50.300">
    <property type="entry name" value="P-loop containing nucleotide triphosphate hydrolases"/>
    <property type="match status" value="1"/>
</dbReference>
<organism evidence="2 3">
    <name type="scientific">Massilia soli</name>
    <dbReference type="NCBI Taxonomy" id="2792854"/>
    <lineage>
        <taxon>Bacteria</taxon>
        <taxon>Pseudomonadati</taxon>
        <taxon>Pseudomonadota</taxon>
        <taxon>Betaproteobacteria</taxon>
        <taxon>Burkholderiales</taxon>
        <taxon>Oxalobacteraceae</taxon>
        <taxon>Telluria group</taxon>
        <taxon>Massilia</taxon>
    </lineage>
</organism>
<proteinExistence type="predicted"/>
<dbReference type="Pfam" id="PF07728">
    <property type="entry name" value="AAA_5"/>
    <property type="match status" value="1"/>
</dbReference>